<keyword evidence="2" id="KW-1185">Reference proteome</keyword>
<comment type="caution">
    <text evidence="1">The sequence shown here is derived from an EMBL/GenBank/DDBJ whole genome shotgun (WGS) entry which is preliminary data.</text>
</comment>
<dbReference type="Proteomes" id="UP001314263">
    <property type="component" value="Unassembled WGS sequence"/>
</dbReference>
<protein>
    <submittedName>
        <fullName evidence="1">Uncharacterized protein</fullName>
    </submittedName>
</protein>
<proteinExistence type="predicted"/>
<dbReference type="EMBL" id="CAUYUE010000014">
    <property type="protein sequence ID" value="CAK0786292.1"/>
    <property type="molecule type" value="Genomic_DNA"/>
</dbReference>
<sequence>MHAAVTFAQSPAVSVAAPPAAFTGVSLVQPVQSAAAPAAVISTTSGAMGPAVATTVMPVVATTATPVVATTAVPVKQALAQSVQDAASRAASKVASAAAPVVSQVAQVSSEVTLPPLHL</sequence>
<gene>
    <name evidence="1" type="ORF">CVIRNUC_009505</name>
</gene>
<evidence type="ECO:0000313" key="1">
    <source>
        <dbReference type="EMBL" id="CAK0786292.1"/>
    </source>
</evidence>
<reference evidence="1 2" key="1">
    <citation type="submission" date="2023-10" db="EMBL/GenBank/DDBJ databases">
        <authorList>
            <person name="Maclean D."/>
            <person name="Macfadyen A."/>
        </authorList>
    </citation>
    <scope>NUCLEOTIDE SEQUENCE [LARGE SCALE GENOMIC DNA]</scope>
</reference>
<evidence type="ECO:0000313" key="2">
    <source>
        <dbReference type="Proteomes" id="UP001314263"/>
    </source>
</evidence>
<accession>A0AAV1II00</accession>
<dbReference type="AlphaFoldDB" id="A0AAV1II00"/>
<organism evidence="1 2">
    <name type="scientific">Coccomyxa viridis</name>
    <dbReference type="NCBI Taxonomy" id="1274662"/>
    <lineage>
        <taxon>Eukaryota</taxon>
        <taxon>Viridiplantae</taxon>
        <taxon>Chlorophyta</taxon>
        <taxon>core chlorophytes</taxon>
        <taxon>Trebouxiophyceae</taxon>
        <taxon>Trebouxiophyceae incertae sedis</taxon>
        <taxon>Coccomyxaceae</taxon>
        <taxon>Coccomyxa</taxon>
    </lineage>
</organism>
<name>A0AAV1II00_9CHLO</name>